<dbReference type="GO" id="GO:0016301">
    <property type="term" value="F:kinase activity"/>
    <property type="evidence" value="ECO:0007669"/>
    <property type="project" value="UniProtKB-KW"/>
</dbReference>
<keyword evidence="1" id="KW-0808">Transferase</keyword>
<dbReference type="Proteomes" id="UP000187203">
    <property type="component" value="Unassembled WGS sequence"/>
</dbReference>
<keyword evidence="2" id="KW-1185">Reference proteome</keyword>
<evidence type="ECO:0000313" key="1">
    <source>
        <dbReference type="EMBL" id="OMO56578.1"/>
    </source>
</evidence>
<dbReference type="AlphaFoldDB" id="A0A1R3GER4"/>
<proteinExistence type="predicted"/>
<sequence>MSAMIDHLQRLTFIKEAFWLFILEEFPEGSLGCLAISPRLSCACRNRIWKITLFPDSSIVNRKGGSCGFSFDKFDA</sequence>
<reference evidence="2" key="1">
    <citation type="submission" date="2013-09" db="EMBL/GenBank/DDBJ databases">
        <title>Corchorus olitorius genome sequencing.</title>
        <authorList>
            <person name="Alam M."/>
            <person name="Haque M.S."/>
            <person name="Islam M.S."/>
            <person name="Emdad E.M."/>
            <person name="Islam M.M."/>
            <person name="Ahmed B."/>
            <person name="Halim A."/>
            <person name="Hossen Q.M.M."/>
            <person name="Hossain M.Z."/>
            <person name="Ahmed R."/>
            <person name="Khan M.M."/>
            <person name="Islam R."/>
            <person name="Rashid M.M."/>
            <person name="Khan S.A."/>
            <person name="Rahman M.S."/>
            <person name="Alam M."/>
            <person name="Yahiya A.S."/>
            <person name="Khan M.S."/>
            <person name="Azam M.S."/>
            <person name="Haque T."/>
            <person name="Lashkar M.Z.H."/>
            <person name="Akhand A.I."/>
            <person name="Morshed G."/>
            <person name="Roy S."/>
            <person name="Uddin K.S."/>
            <person name="Rabeya T."/>
            <person name="Hossain A.S."/>
            <person name="Chowdhury A."/>
            <person name="Snigdha A.R."/>
            <person name="Mortoza M.S."/>
            <person name="Matin S.A."/>
            <person name="Hoque S.M.E."/>
            <person name="Islam M.K."/>
            <person name="Roy D.K."/>
            <person name="Haider R."/>
            <person name="Moosa M.M."/>
            <person name="Elias S.M."/>
            <person name="Hasan A.M."/>
            <person name="Jahan S."/>
            <person name="Shafiuddin M."/>
            <person name="Mahmood N."/>
            <person name="Shommy N.S."/>
        </authorList>
    </citation>
    <scope>NUCLEOTIDE SEQUENCE [LARGE SCALE GENOMIC DNA]</scope>
    <source>
        <strain evidence="2">cv. O-4</strain>
    </source>
</reference>
<evidence type="ECO:0000313" key="2">
    <source>
        <dbReference type="Proteomes" id="UP000187203"/>
    </source>
</evidence>
<protein>
    <submittedName>
        <fullName evidence="1">Kinase</fullName>
    </submittedName>
</protein>
<gene>
    <name evidence="1" type="ORF">COLO4_35605</name>
</gene>
<accession>A0A1R3GER4</accession>
<keyword evidence="1" id="KW-0418">Kinase</keyword>
<organism evidence="1 2">
    <name type="scientific">Corchorus olitorius</name>
    <dbReference type="NCBI Taxonomy" id="93759"/>
    <lineage>
        <taxon>Eukaryota</taxon>
        <taxon>Viridiplantae</taxon>
        <taxon>Streptophyta</taxon>
        <taxon>Embryophyta</taxon>
        <taxon>Tracheophyta</taxon>
        <taxon>Spermatophyta</taxon>
        <taxon>Magnoliopsida</taxon>
        <taxon>eudicotyledons</taxon>
        <taxon>Gunneridae</taxon>
        <taxon>Pentapetalae</taxon>
        <taxon>rosids</taxon>
        <taxon>malvids</taxon>
        <taxon>Malvales</taxon>
        <taxon>Malvaceae</taxon>
        <taxon>Grewioideae</taxon>
        <taxon>Apeibeae</taxon>
        <taxon>Corchorus</taxon>
    </lineage>
</organism>
<comment type="caution">
    <text evidence="1">The sequence shown here is derived from an EMBL/GenBank/DDBJ whole genome shotgun (WGS) entry which is preliminary data.</text>
</comment>
<dbReference type="EMBL" id="AWUE01022723">
    <property type="protein sequence ID" value="OMO56578.1"/>
    <property type="molecule type" value="Genomic_DNA"/>
</dbReference>
<name>A0A1R3GER4_9ROSI</name>